<dbReference type="InterPro" id="IPR013785">
    <property type="entry name" value="Aldolase_TIM"/>
</dbReference>
<accession>A0A919PVM3</accession>
<dbReference type="AlphaFoldDB" id="A0A919PVM3"/>
<keyword evidence="8" id="KW-1185">Reference proteome</keyword>
<comment type="caution">
    <text evidence="7">The sequence shown here is derived from an EMBL/GenBank/DDBJ whole genome shotgun (WGS) entry which is preliminary data.</text>
</comment>
<keyword evidence="2" id="KW-0004">4Fe-4S</keyword>
<dbReference type="EMBL" id="BONQ01000132">
    <property type="protein sequence ID" value="GIG50537.1"/>
    <property type="molecule type" value="Genomic_DNA"/>
</dbReference>
<dbReference type="GO" id="GO:0043365">
    <property type="term" value="F:[formate-C-acetyltransferase]-activating enzyme activity"/>
    <property type="evidence" value="ECO:0007669"/>
    <property type="project" value="InterPro"/>
</dbReference>
<dbReference type="GO" id="GO:0051539">
    <property type="term" value="F:4 iron, 4 sulfur cluster binding"/>
    <property type="evidence" value="ECO:0007669"/>
    <property type="project" value="UniProtKB-KW"/>
</dbReference>
<dbReference type="Proteomes" id="UP000660611">
    <property type="component" value="Unassembled WGS sequence"/>
</dbReference>
<evidence type="ECO:0000256" key="6">
    <source>
        <dbReference type="ARBA" id="ARBA00023014"/>
    </source>
</evidence>
<evidence type="ECO:0000256" key="2">
    <source>
        <dbReference type="ARBA" id="ARBA00022485"/>
    </source>
</evidence>
<dbReference type="SFLD" id="SFLDG01063">
    <property type="entry name" value="activating_enzymes__group_1"/>
    <property type="match status" value="1"/>
</dbReference>
<evidence type="ECO:0000256" key="3">
    <source>
        <dbReference type="ARBA" id="ARBA00022691"/>
    </source>
</evidence>
<evidence type="ECO:0000313" key="7">
    <source>
        <dbReference type="EMBL" id="GIG50537.1"/>
    </source>
</evidence>
<dbReference type="SFLD" id="SFLDS00029">
    <property type="entry name" value="Radical_SAM"/>
    <property type="match status" value="1"/>
</dbReference>
<keyword evidence="6" id="KW-0411">Iron-sulfur</keyword>
<evidence type="ECO:0000256" key="5">
    <source>
        <dbReference type="ARBA" id="ARBA00023004"/>
    </source>
</evidence>
<comment type="cofactor">
    <cofactor evidence="1">
        <name>[4Fe-4S] cluster</name>
        <dbReference type="ChEBI" id="CHEBI:49883"/>
    </cofactor>
</comment>
<evidence type="ECO:0000313" key="8">
    <source>
        <dbReference type="Proteomes" id="UP000660611"/>
    </source>
</evidence>
<evidence type="ECO:0008006" key="9">
    <source>
        <dbReference type="Google" id="ProtNLM"/>
    </source>
</evidence>
<dbReference type="PANTHER" id="PTHR30352">
    <property type="entry name" value="PYRUVATE FORMATE-LYASE-ACTIVATING ENZYME"/>
    <property type="match status" value="1"/>
</dbReference>
<dbReference type="PANTHER" id="PTHR30352:SF2">
    <property type="entry name" value="ANAEROBIC RIBONUCLEOSIDE-TRIPHOSPHATE REDUCTASE-ACTIVATING PROTEIN"/>
    <property type="match status" value="1"/>
</dbReference>
<name>A0A919PVM3_9ACTN</name>
<reference evidence="7" key="1">
    <citation type="submission" date="2021-01" db="EMBL/GenBank/DDBJ databases">
        <title>Whole genome shotgun sequence of Dactylosporangium siamense NBRC 106093.</title>
        <authorList>
            <person name="Komaki H."/>
            <person name="Tamura T."/>
        </authorList>
    </citation>
    <scope>NUCLEOTIDE SEQUENCE</scope>
    <source>
        <strain evidence="7">NBRC 106093</strain>
    </source>
</reference>
<dbReference type="InterPro" id="IPR012837">
    <property type="entry name" value="NrdG"/>
</dbReference>
<keyword evidence="4" id="KW-0479">Metal-binding</keyword>
<sequence>MSGFLRVAETHAACDVLGPGTRFVVWVQGCGIGCRDCVSPQWIPFRGGQEVAVRQLAGRIADSDAAGLTLSGGEPFAQAGPLADLVEEVRGRRDLSVMSYTGYTIEHLRAHGTSEQHRLLALLDILVDGPYLVARQADLLWRGSANQRLHLLTERHAEVREQADRSAGLQFEVGTDATVRWLGVPPVAGLRGRLEHHLGLVPVQAANRPEELSP</sequence>
<dbReference type="InterPro" id="IPR007197">
    <property type="entry name" value="rSAM"/>
</dbReference>
<gene>
    <name evidence="7" type="ORF">Dsi01nite_085780</name>
</gene>
<organism evidence="7 8">
    <name type="scientific">Dactylosporangium siamense</name>
    <dbReference type="NCBI Taxonomy" id="685454"/>
    <lineage>
        <taxon>Bacteria</taxon>
        <taxon>Bacillati</taxon>
        <taxon>Actinomycetota</taxon>
        <taxon>Actinomycetes</taxon>
        <taxon>Micromonosporales</taxon>
        <taxon>Micromonosporaceae</taxon>
        <taxon>Dactylosporangium</taxon>
    </lineage>
</organism>
<dbReference type="SFLD" id="SFLDF00299">
    <property type="entry name" value="anaerobic_ribonucleoside-triph"/>
    <property type="match status" value="1"/>
</dbReference>
<dbReference type="GO" id="GO:0046872">
    <property type="term" value="F:metal ion binding"/>
    <property type="evidence" value="ECO:0007669"/>
    <property type="project" value="UniProtKB-KW"/>
</dbReference>
<dbReference type="Pfam" id="PF13353">
    <property type="entry name" value="Fer4_12"/>
    <property type="match status" value="1"/>
</dbReference>
<dbReference type="GO" id="GO:0004748">
    <property type="term" value="F:ribonucleoside-diphosphate reductase activity, thioredoxin disulfide as acceptor"/>
    <property type="evidence" value="ECO:0007669"/>
    <property type="project" value="TreeGrafter"/>
</dbReference>
<evidence type="ECO:0000256" key="1">
    <source>
        <dbReference type="ARBA" id="ARBA00001966"/>
    </source>
</evidence>
<dbReference type="Gene3D" id="3.20.20.70">
    <property type="entry name" value="Aldolase class I"/>
    <property type="match status" value="1"/>
</dbReference>
<keyword evidence="3" id="KW-0949">S-adenosyl-L-methionine</keyword>
<evidence type="ECO:0000256" key="4">
    <source>
        <dbReference type="ARBA" id="ARBA00022723"/>
    </source>
</evidence>
<dbReference type="RefSeq" id="WP_203852182.1">
    <property type="nucleotide sequence ID" value="NZ_BAAAVW010000028.1"/>
</dbReference>
<protein>
    <recommendedName>
        <fullName evidence="9">Radical SAM protein</fullName>
    </recommendedName>
</protein>
<dbReference type="InterPro" id="IPR034457">
    <property type="entry name" value="Organic_radical-activating"/>
</dbReference>
<dbReference type="SFLD" id="SFLDG01066">
    <property type="entry name" value="organic_radical-activating_enz"/>
    <property type="match status" value="1"/>
</dbReference>
<proteinExistence type="predicted"/>
<keyword evidence="5" id="KW-0408">Iron</keyword>